<evidence type="ECO:0000256" key="15">
    <source>
        <dbReference type="ARBA" id="ARBA00022806"/>
    </source>
</evidence>
<organism evidence="38">
    <name type="scientific">Lepus polyomavirus 1</name>
    <dbReference type="NCBI Taxonomy" id="2716316"/>
    <lineage>
        <taxon>Viruses</taxon>
        <taxon>Monodnaviria</taxon>
        <taxon>Shotokuvirae</taxon>
        <taxon>Cossaviricota</taxon>
        <taxon>Papovaviricetes</taxon>
        <taxon>Sepolyvirales</taxon>
        <taxon>Polyomaviridae</taxon>
        <taxon>Betapolyomavirus</taxon>
        <taxon>Betapolyomavirus leporis</taxon>
    </lineage>
</organism>
<keyword evidence="8" id="KW-0945">Host-virus interaction</keyword>
<feature type="DNA-binding region" description="T-ag OBD" evidence="30">
    <location>
        <begin position="153"/>
        <end position="268"/>
    </location>
</feature>
<dbReference type="InterPro" id="IPR010932">
    <property type="entry name" value="Lg_T_Ag_Polyomavir_C"/>
</dbReference>
<keyword evidence="20 30" id="KW-0238">DNA-binding</keyword>
<dbReference type="GO" id="GO:0039502">
    <property type="term" value="P:symbiont-mediated suppression of host type I interferon-mediated signaling pathway"/>
    <property type="evidence" value="ECO:0007669"/>
    <property type="project" value="UniProtKB-KW"/>
</dbReference>
<evidence type="ECO:0000256" key="13">
    <source>
        <dbReference type="ARBA" id="ARBA00022771"/>
    </source>
</evidence>
<dbReference type="GO" id="GO:0039576">
    <property type="term" value="P:symbiont-mediated suppression of host JAK-STAT cascade via inhibition of JAK1 activity"/>
    <property type="evidence" value="ECO:0007669"/>
    <property type="project" value="UniProtKB-KW"/>
</dbReference>
<dbReference type="EMBL" id="MN994868">
    <property type="protein sequence ID" value="QIJ55568.1"/>
    <property type="molecule type" value="Genomic_DNA"/>
</dbReference>
<keyword evidence="23" id="KW-0899">Viral immunoevasion</keyword>
<feature type="domain" description="SF3 helicase" evidence="34">
    <location>
        <begin position="410"/>
        <end position="570"/>
    </location>
</feature>
<dbReference type="InterPro" id="IPR001623">
    <property type="entry name" value="DnaJ_domain"/>
</dbReference>
<keyword evidence="15" id="KW-0347">Helicase</keyword>
<proteinExistence type="predicted"/>
<evidence type="ECO:0000256" key="16">
    <source>
        <dbReference type="ARBA" id="ARBA00022830"/>
    </source>
</evidence>
<evidence type="ECO:0000256" key="2">
    <source>
        <dbReference type="ARBA" id="ARBA00004147"/>
    </source>
</evidence>
<protein>
    <recommendedName>
        <fullName evidence="3">Large T antigen</fullName>
        <ecNumber evidence="27">5.6.2.4</ecNumber>
    </recommendedName>
    <alternativeName>
        <fullName evidence="28">DNA 3'-5' helicase large T antigen</fullName>
    </alternativeName>
</protein>
<evidence type="ECO:0000256" key="28">
    <source>
        <dbReference type="ARBA" id="ARBA00045019"/>
    </source>
</evidence>
<evidence type="ECO:0000256" key="24">
    <source>
        <dbReference type="ARBA" id="ARBA00023309"/>
    </source>
</evidence>
<comment type="cofactor">
    <cofactor evidence="1">
        <name>Mg(2+)</name>
        <dbReference type="ChEBI" id="CHEBI:18420"/>
    </cofactor>
</comment>
<evidence type="ECO:0000256" key="3">
    <source>
        <dbReference type="ARBA" id="ARBA00018805"/>
    </source>
</evidence>
<dbReference type="GO" id="GO:0043138">
    <property type="term" value="F:3'-5' DNA helicase activity"/>
    <property type="evidence" value="ECO:0007669"/>
    <property type="project" value="UniProtKB-EC"/>
</dbReference>
<dbReference type="Pfam" id="PF06431">
    <property type="entry name" value="Polyoma_lg_T_C"/>
    <property type="match status" value="1"/>
</dbReference>
<feature type="compositionally biased region" description="Polar residues" evidence="32">
    <location>
        <begin position="650"/>
        <end position="672"/>
    </location>
</feature>
<dbReference type="InterPro" id="IPR003133">
    <property type="entry name" value="T_Ag_DNA-bd"/>
</dbReference>
<evidence type="ECO:0000256" key="21">
    <source>
        <dbReference type="ARBA" id="ARBA00023235"/>
    </source>
</evidence>
<evidence type="ECO:0000256" key="27">
    <source>
        <dbReference type="ARBA" id="ARBA00034808"/>
    </source>
</evidence>
<feature type="region of interest" description="Disordered" evidence="32">
    <location>
        <begin position="114"/>
        <end position="153"/>
    </location>
</feature>
<feature type="domain" description="J" evidence="33">
    <location>
        <begin position="13"/>
        <end position="87"/>
    </location>
</feature>
<name>A0A6G7NNZ2_9POLY</name>
<keyword evidence="25" id="KW-1096">Inhibition of host JAK1 by virus</keyword>
<dbReference type="GO" id="GO:0008270">
    <property type="term" value="F:zinc ion binding"/>
    <property type="evidence" value="ECO:0007669"/>
    <property type="project" value="UniProtKB-KW"/>
</dbReference>
<dbReference type="PROSITE" id="PS51341">
    <property type="entry name" value="ZF_LTAG_D1"/>
    <property type="match status" value="1"/>
</dbReference>
<dbReference type="RefSeq" id="YP_010798507.1">
    <property type="nucleotide sequence ID" value="NC_076484.1"/>
</dbReference>
<dbReference type="SMART" id="SM00271">
    <property type="entry name" value="DnaJ"/>
    <property type="match status" value="1"/>
</dbReference>
<dbReference type="PIRSF" id="PIRSF003368">
    <property type="entry name" value="Large_T_antigen_polyomaV"/>
    <property type="match status" value="1"/>
</dbReference>
<dbReference type="Pfam" id="PF02217">
    <property type="entry name" value="T_Ag_DNA_bind"/>
    <property type="match status" value="1"/>
</dbReference>
<dbReference type="GO" id="GO:0005524">
    <property type="term" value="F:ATP binding"/>
    <property type="evidence" value="ECO:0007669"/>
    <property type="project" value="UniProtKB-KW"/>
</dbReference>
<evidence type="ECO:0000256" key="29">
    <source>
        <dbReference type="ARBA" id="ARBA00048988"/>
    </source>
</evidence>
<evidence type="ECO:0000256" key="14">
    <source>
        <dbReference type="ARBA" id="ARBA00022801"/>
    </source>
</evidence>
<dbReference type="KEGG" id="vg:80536733"/>
<feature type="domain" description="T-ag OBD" evidence="35">
    <location>
        <begin position="153"/>
        <end position="268"/>
    </location>
</feature>
<dbReference type="InterPro" id="IPR016392">
    <property type="entry name" value="Lg_T_Ag_polyomavir"/>
</dbReference>
<keyword evidence="24" id="KW-1078">G1/S host cell cycle checkpoint dysregulation by virus</keyword>
<comment type="subcellular location">
    <subcellularLocation>
        <location evidence="2">Host nucleus</location>
    </subcellularLocation>
</comment>
<dbReference type="InterPro" id="IPR027417">
    <property type="entry name" value="P-loop_NTPase"/>
</dbReference>
<keyword evidence="5" id="KW-0244">Early protein</keyword>
<evidence type="ECO:0000256" key="9">
    <source>
        <dbReference type="ARBA" id="ARBA00022632"/>
    </source>
</evidence>
<feature type="region of interest" description="Disordered" evidence="32">
    <location>
        <begin position="641"/>
        <end position="672"/>
    </location>
</feature>
<evidence type="ECO:0000256" key="18">
    <source>
        <dbReference type="ARBA" id="ARBA00022840"/>
    </source>
</evidence>
<dbReference type="Gene3D" id="1.10.10.510">
    <property type="entry name" value="Zinc finger, large T-antigen D1 domain"/>
    <property type="match status" value="1"/>
</dbReference>
<dbReference type="Gene3D" id="1.10.287.110">
    <property type="entry name" value="DnaJ domain"/>
    <property type="match status" value="1"/>
</dbReference>
<dbReference type="GO" id="GO:0003688">
    <property type="term" value="F:DNA replication origin binding"/>
    <property type="evidence" value="ECO:0007669"/>
    <property type="project" value="InterPro"/>
</dbReference>
<dbReference type="CDD" id="cd06257">
    <property type="entry name" value="DnaJ"/>
    <property type="match status" value="1"/>
</dbReference>
<evidence type="ECO:0000256" key="26">
    <source>
        <dbReference type="ARBA" id="ARBA00034617"/>
    </source>
</evidence>
<evidence type="ECO:0000313" key="39">
    <source>
        <dbReference type="Proteomes" id="UP000678233"/>
    </source>
</evidence>
<dbReference type="PROSITE" id="PS51206">
    <property type="entry name" value="SF3_HELICASE_1"/>
    <property type="match status" value="1"/>
</dbReference>
<evidence type="ECO:0000256" key="1">
    <source>
        <dbReference type="ARBA" id="ARBA00001946"/>
    </source>
</evidence>
<evidence type="ECO:0000256" key="30">
    <source>
        <dbReference type="PROSITE-ProRule" id="PRU00620"/>
    </source>
</evidence>
<dbReference type="Gene3D" id="3.40.1310.20">
    <property type="match status" value="1"/>
</dbReference>
<evidence type="ECO:0000259" key="36">
    <source>
        <dbReference type="PROSITE" id="PS51341"/>
    </source>
</evidence>
<dbReference type="GO" id="GO:0052170">
    <property type="term" value="P:symbiont-mediated suppression of host innate immune response"/>
    <property type="evidence" value="ECO:0007669"/>
    <property type="project" value="UniProtKB-KW"/>
</dbReference>
<keyword evidence="16" id="KW-1114">Inhibition of host interferon signaling pathway by virus</keyword>
<evidence type="ECO:0000256" key="8">
    <source>
        <dbReference type="ARBA" id="ARBA00022581"/>
    </source>
</evidence>
<accession>A0A6G7NNZ2</accession>
<dbReference type="PROSITE" id="PS51287">
    <property type="entry name" value="T_AG_OBD"/>
    <property type="match status" value="1"/>
</dbReference>
<evidence type="ECO:0000313" key="37">
    <source>
        <dbReference type="EMBL" id="QIJ55568.1"/>
    </source>
</evidence>
<keyword evidence="6" id="KW-0597">Phosphoprotein</keyword>
<evidence type="ECO:0000256" key="25">
    <source>
        <dbReference type="ARBA" id="ARBA00023318"/>
    </source>
</evidence>
<comment type="catalytic activity">
    <reaction evidence="29">
        <text>ATP + H2O = ADP + phosphate + H(+)</text>
        <dbReference type="Rhea" id="RHEA:13065"/>
        <dbReference type="ChEBI" id="CHEBI:15377"/>
        <dbReference type="ChEBI" id="CHEBI:15378"/>
        <dbReference type="ChEBI" id="CHEBI:30616"/>
        <dbReference type="ChEBI" id="CHEBI:43474"/>
        <dbReference type="ChEBI" id="CHEBI:456216"/>
        <dbReference type="EC" id="5.6.2.4"/>
    </reaction>
</comment>
<evidence type="ECO:0000259" key="34">
    <source>
        <dbReference type="PROSITE" id="PS51206"/>
    </source>
</evidence>
<dbReference type="InterPro" id="IPR036869">
    <property type="entry name" value="J_dom_sf"/>
</dbReference>
<dbReference type="InterPro" id="IPR037102">
    <property type="entry name" value="Znf_lg_T-Ag_D1_dom_sf"/>
</dbReference>
<dbReference type="PROSITE" id="PS50076">
    <property type="entry name" value="DNAJ_2"/>
    <property type="match status" value="1"/>
</dbReference>
<keyword evidence="12" id="KW-0547">Nucleotide-binding</keyword>
<dbReference type="Proteomes" id="UP000678233">
    <property type="component" value="Segment"/>
</dbReference>
<evidence type="ECO:0000313" key="38">
    <source>
        <dbReference type="EMBL" id="QIJ55573.1"/>
    </source>
</evidence>
<evidence type="ECO:0000256" key="4">
    <source>
        <dbReference type="ARBA" id="ARBA00022504"/>
    </source>
</evidence>
<evidence type="ECO:0000256" key="11">
    <source>
        <dbReference type="ARBA" id="ARBA00022723"/>
    </source>
</evidence>
<keyword evidence="13 31" id="KW-0863">Zinc-finger</keyword>
<evidence type="ECO:0000256" key="10">
    <source>
        <dbReference type="ARBA" id="ARBA00022705"/>
    </source>
</evidence>
<keyword evidence="17" id="KW-0862">Zinc</keyword>
<evidence type="ECO:0000259" key="33">
    <source>
        <dbReference type="PROSITE" id="PS50076"/>
    </source>
</evidence>
<dbReference type="Gene3D" id="3.40.50.300">
    <property type="entry name" value="P-loop containing nucleotide triphosphate hydrolases"/>
    <property type="match status" value="1"/>
</dbReference>
<dbReference type="EMBL" id="MN994869">
    <property type="protein sequence ID" value="QIJ55573.1"/>
    <property type="molecule type" value="Genomic_DNA"/>
</dbReference>
<evidence type="ECO:0000256" key="23">
    <source>
        <dbReference type="ARBA" id="ARBA00023280"/>
    </source>
</evidence>
<evidence type="ECO:0000256" key="12">
    <source>
        <dbReference type="ARBA" id="ARBA00022741"/>
    </source>
</evidence>
<reference evidence="38" key="1">
    <citation type="submission" date="2020-01" db="EMBL/GenBank/DDBJ databases">
        <title>Novel DNA viruses discovered in Iberian hares (Lepus granatensis).</title>
        <authorList>
            <person name="Agueda-Pinto A."/>
            <person name="Kraberger S."/>
            <person name="Lund M.C."/>
            <person name="Gortazar C."/>
            <person name="McFadden G."/>
            <person name="Esteves P.J."/>
            <person name="Varsani A."/>
        </authorList>
    </citation>
    <scope>NUCLEOTIDE SEQUENCE</scope>
    <source>
        <strain evidence="37">Lag01_EL_poly</strain>
        <strain evidence="38">Lag10_EL_poly</strain>
    </source>
</reference>
<dbReference type="EC" id="5.6.2.4" evidence="27"/>
<keyword evidence="4" id="KW-1121">Modulation of host cell cycle by virus</keyword>
<evidence type="ECO:0000256" key="22">
    <source>
        <dbReference type="ARBA" id="ARBA00023258"/>
    </source>
</evidence>
<keyword evidence="21" id="KW-0413">Isomerase</keyword>
<keyword evidence="7" id="KW-1048">Host nucleus</keyword>
<dbReference type="GeneID" id="80536733"/>
<dbReference type="SUPFAM" id="SSF55464">
    <property type="entry name" value="Origin of replication-binding domain, RBD-like"/>
    <property type="match status" value="1"/>
</dbReference>
<keyword evidence="14" id="KW-0378">Hydrolase</keyword>
<evidence type="ECO:0000259" key="35">
    <source>
        <dbReference type="PROSITE" id="PS51287"/>
    </source>
</evidence>
<sequence>MEASALNREEQKELMGLLGLDCSCWGALPVMRRAYLRKCLEYHPDKGGDEAKMKRMSELYRRVTEGLREVGPEQDWTWSTQEVPTYGTDAWEQWWQEFNRDWNDLFCDEEMPTEEDLEAAPQTTTDNKRPPDSQESTFSTPPKRPRVQPTDPPQDLKQYLSQALFSNKTMSTFLLYTTKEKGPSLFKKVIEKFHASFASRHGLEEDNLIFLMTPNKHRVSAITNFASRFCTVSFLIVRGVIKEYALYCHLCVLPYCVIEETLQGGLQESFFCAEKEEDTQNVSWKDVQEFAISIGTDDVHLLMGYYLEFSAPYTDCAKCIKPEKIHQEFHMMHYQNAQLFKNAKNQKNICQQAVDGVIAKRRVLASSSTREELLVDRFKYLFRRMDYEVNNSTIEIYMAGVAWLTCLRKDLDVLLLDYLKTVVENVPKNRYFLFKGPINTGKTTLAAAMLDLCGGKALNINLPFERINFELGMAIDQFTVLFEDVKGQLSDDKNLPTGQGVNNLDHLRDHLDGSIKVNLEKKHINKRTQIFPPGLVTMNDYKLPMTLATRFKRTVNFVRKPWLRASLYRTPELMRMRVLHDGMTLLLLLIWYCPIDKFHVSIQDKVADWKQIIDRNVSITQYSTMMHLCEQGEDILKGIMEEGAPEETSQDTGLGTETQRTTSTNPETGESL</sequence>
<evidence type="ECO:0000256" key="5">
    <source>
        <dbReference type="ARBA" id="ARBA00022518"/>
    </source>
</evidence>
<dbReference type="GO" id="GO:0016787">
    <property type="term" value="F:hydrolase activity"/>
    <property type="evidence" value="ECO:0007669"/>
    <property type="project" value="UniProtKB-KW"/>
</dbReference>
<dbReference type="GO" id="GO:0006260">
    <property type="term" value="P:DNA replication"/>
    <property type="evidence" value="ECO:0007669"/>
    <property type="project" value="UniProtKB-KW"/>
</dbReference>
<dbReference type="GO" id="GO:0039645">
    <property type="term" value="P:symbiont-mediated perturbation of host cell cycle G1/S transition checkpoint"/>
    <property type="evidence" value="ECO:0007669"/>
    <property type="project" value="UniProtKB-KW"/>
</dbReference>
<dbReference type="GO" id="GO:0042025">
    <property type="term" value="C:host cell nucleus"/>
    <property type="evidence" value="ECO:0007669"/>
    <property type="project" value="UniProtKB-SubCell"/>
</dbReference>
<evidence type="ECO:0000256" key="31">
    <source>
        <dbReference type="PROSITE-ProRule" id="PRU00671"/>
    </source>
</evidence>
<keyword evidence="22" id="KW-0922">Interferon antiviral system evasion</keyword>
<keyword evidence="9" id="KW-1090">Inhibition of host innate immune response by virus</keyword>
<comment type="catalytic activity">
    <reaction evidence="26">
        <text>Couples ATP hydrolysis with the unwinding of duplex DNA by translocating in the 3'-5' direction.</text>
        <dbReference type="EC" id="5.6.2.4"/>
    </reaction>
</comment>
<keyword evidence="10" id="KW-0235">DNA replication</keyword>
<evidence type="ECO:0000256" key="19">
    <source>
        <dbReference type="ARBA" id="ARBA00022990"/>
    </source>
</evidence>
<dbReference type="SUPFAM" id="SSF52540">
    <property type="entry name" value="P-loop containing nucleoside triphosphate hydrolases"/>
    <property type="match status" value="1"/>
</dbReference>
<evidence type="ECO:0000256" key="32">
    <source>
        <dbReference type="SAM" id="MobiDB-lite"/>
    </source>
</evidence>
<keyword evidence="11" id="KW-0479">Metal-binding</keyword>
<evidence type="ECO:0000256" key="20">
    <source>
        <dbReference type="ARBA" id="ARBA00023125"/>
    </source>
</evidence>
<dbReference type="SUPFAM" id="SSF46565">
    <property type="entry name" value="Chaperone J-domain"/>
    <property type="match status" value="1"/>
</dbReference>
<dbReference type="Gene3D" id="1.20.1050.70">
    <property type="entry name" value="Large T antigen, SV40, domain 3"/>
    <property type="match status" value="1"/>
</dbReference>
<evidence type="ECO:0000256" key="6">
    <source>
        <dbReference type="ARBA" id="ARBA00022553"/>
    </source>
</evidence>
<evidence type="ECO:0000256" key="17">
    <source>
        <dbReference type="ARBA" id="ARBA00022833"/>
    </source>
</evidence>
<keyword evidence="18" id="KW-0067">ATP-binding</keyword>
<dbReference type="InterPro" id="IPR014015">
    <property type="entry name" value="Helicase_SF3_DNA-vir"/>
</dbReference>
<evidence type="ECO:0000256" key="7">
    <source>
        <dbReference type="ARBA" id="ARBA00022562"/>
    </source>
</evidence>
<keyword evidence="19" id="KW-0007">Acetylation</keyword>
<keyword evidence="39" id="KW-1185">Reference proteome</keyword>
<feature type="domain" description="T-ag D1-type" evidence="36">
    <location>
        <begin position="279"/>
        <end position="370"/>
    </location>
</feature>
<dbReference type="InterPro" id="IPR017910">
    <property type="entry name" value="Znf_lg_T-Ag_D1-typ"/>
</dbReference>